<feature type="domain" description="Reverse transcriptase" evidence="1">
    <location>
        <begin position="47"/>
        <end position="312"/>
    </location>
</feature>
<dbReference type="PROSITE" id="PS50878">
    <property type="entry name" value="RT_POL"/>
    <property type="match status" value="1"/>
</dbReference>
<dbReference type="eggNOG" id="COG3344">
    <property type="taxonomic scope" value="Bacteria"/>
</dbReference>
<dbReference type="RefSeq" id="WP_012994770.1">
    <property type="nucleotide sequence ID" value="NC_013921.1"/>
</dbReference>
<sequence length="715" mass="85843">MCEFLTKKNFELAFYRLYTAKRNYYKELYFNDLKNFSLDLNTNLEILIELIKQNIYEPYKASKIYLPKNSGLLRKITVINFIDLIVYQAILNIIAKKFYDDISIFYNYITFSNLLVENLDSSKFFYRKWSKSWNAFRKKIKQYLNEGYSCVGEFDIASYYDTIDHFLLMEILKSKDDNNEWIDMLNILERQLTEWSNDSDRIDLKIHHGIPQGPLGSALLGEIYLIYLDIHLKDRLDSEGNVKYVRYVDDIRIFAKNRKTVEEYLRYVELLVNDLGLIPQYDKMSIKNVEKSEIDNYIKSQFDKLSWIDKYFRERGRLKSKHNKKLVKLLKDTIDKQDFDKTIIKFSLYKIDKDEQLKDMLMNNYDKMLINFDGICFYLAKYFNDDNKVKSFIENLLNRDIFDDYIISTLLKYFVKHIKFDINTYNTLQKNRSWYVNYFIIDWLAYYKKLGLIMTEEKRNFYSANIYLQKKILSYQVLFENDIDVKRELIIEMMKSDIPIIALEGLKLYYQFFGFEELRIKKNFKLNKFVSANLKEESDKSVNYTSNFFETKYGIENARYLFNTEVMNKKDLDNLNGLLFYADKIESIDYSAWLSYINSFNHNLVISLLEKENINVENKREYDNCLNLGNYFASTFPVAYKNFSKINKRRNILPSNHPYENEKEYAKPLTKSEKGYFEDLEVKAIKEISSKYYTLYFSRKEGQAYDDEVAYTLND</sequence>
<evidence type="ECO:0000313" key="3">
    <source>
        <dbReference type="Proteomes" id="UP000001552"/>
    </source>
</evidence>
<accession>D3T7M9</accession>
<dbReference type="InterPro" id="IPR043502">
    <property type="entry name" value="DNA/RNA_pol_sf"/>
</dbReference>
<dbReference type="PANTHER" id="PTHR34047:SF8">
    <property type="entry name" value="PROTEIN YKFC"/>
    <property type="match status" value="1"/>
</dbReference>
<dbReference type="SUPFAM" id="SSF56672">
    <property type="entry name" value="DNA/RNA polymerases"/>
    <property type="match status" value="1"/>
</dbReference>
<keyword evidence="3" id="KW-1185">Reference proteome</keyword>
<dbReference type="EMBL" id="CP001936">
    <property type="protein sequence ID" value="ADD01961.1"/>
    <property type="molecule type" value="Genomic_DNA"/>
</dbReference>
<reference evidence="2" key="1">
    <citation type="submission" date="2010-02" db="EMBL/GenBank/DDBJ databases">
        <title>Complete sequence of Thermoanaerobacter italicus Ab9.</title>
        <authorList>
            <consortium name="US DOE Joint Genome Institute"/>
            <person name="Lucas S."/>
            <person name="Copeland A."/>
            <person name="Lapidus A."/>
            <person name="Cheng J.-F."/>
            <person name="Bruce D."/>
            <person name="Goodwin L."/>
            <person name="Pitluck S."/>
            <person name="Chertkov O."/>
            <person name="Detter J.C."/>
            <person name="Han C."/>
            <person name="Tapia R."/>
            <person name="Land M."/>
            <person name="Hauser L."/>
            <person name="Kyrpides N."/>
            <person name="Mikhailova N."/>
            <person name="Hemme C.L."/>
            <person name="Woyke T."/>
        </authorList>
    </citation>
    <scope>NUCLEOTIDE SEQUENCE [LARGE SCALE GENOMIC DNA]</scope>
    <source>
        <strain evidence="2">Ab9</strain>
    </source>
</reference>
<evidence type="ECO:0000259" key="1">
    <source>
        <dbReference type="PROSITE" id="PS50878"/>
    </source>
</evidence>
<dbReference type="OrthoDB" id="9788687at2"/>
<dbReference type="AlphaFoldDB" id="D3T7M9"/>
<dbReference type="PANTHER" id="PTHR34047">
    <property type="entry name" value="NUCLEAR INTRON MATURASE 1, MITOCHONDRIAL-RELATED"/>
    <property type="match status" value="1"/>
</dbReference>
<name>D3T7M9_THEIA</name>
<dbReference type="Proteomes" id="UP000001552">
    <property type="component" value="Chromosome"/>
</dbReference>
<dbReference type="InterPro" id="IPR051083">
    <property type="entry name" value="GrpII_Intron_Splice-Mob/Def"/>
</dbReference>
<evidence type="ECO:0000313" key="2">
    <source>
        <dbReference type="EMBL" id="ADD01961.1"/>
    </source>
</evidence>
<organism evidence="2 3">
    <name type="scientific">Thermoanaerobacter italicus (strain DSM 9252 / Ab9)</name>
    <dbReference type="NCBI Taxonomy" id="580331"/>
    <lineage>
        <taxon>Bacteria</taxon>
        <taxon>Bacillati</taxon>
        <taxon>Bacillota</taxon>
        <taxon>Clostridia</taxon>
        <taxon>Thermoanaerobacterales</taxon>
        <taxon>Thermoanaerobacteraceae</taxon>
        <taxon>Thermoanaerobacter</taxon>
    </lineage>
</organism>
<proteinExistence type="predicted"/>
<gene>
    <name evidence="2" type="ordered locus">Thit_0663</name>
</gene>
<protein>
    <recommendedName>
        <fullName evidence="1">Reverse transcriptase domain-containing protein</fullName>
    </recommendedName>
</protein>
<dbReference type="Pfam" id="PF00078">
    <property type="entry name" value="RVT_1"/>
    <property type="match status" value="1"/>
</dbReference>
<dbReference type="HOGENOM" id="CLU_395747_0_0_9"/>
<dbReference type="InterPro" id="IPR000477">
    <property type="entry name" value="RT_dom"/>
</dbReference>
<dbReference type="KEGG" id="tit:Thit_0663"/>